<dbReference type="Proteomes" id="UP000800097">
    <property type="component" value="Unassembled WGS sequence"/>
</dbReference>
<evidence type="ECO:0000256" key="1">
    <source>
        <dbReference type="SAM" id="MobiDB-lite"/>
    </source>
</evidence>
<evidence type="ECO:0000259" key="2">
    <source>
        <dbReference type="Pfam" id="PF14040"/>
    </source>
</evidence>
<evidence type="ECO:0000313" key="3">
    <source>
        <dbReference type="EMBL" id="KAF2275744.1"/>
    </source>
</evidence>
<accession>A0A6A6JHS1</accession>
<feature type="domain" description="Deoxyribonuclease NucA/NucB" evidence="2">
    <location>
        <begin position="60"/>
        <end position="117"/>
    </location>
</feature>
<evidence type="ECO:0000313" key="4">
    <source>
        <dbReference type="Proteomes" id="UP000800097"/>
    </source>
</evidence>
<dbReference type="GeneID" id="54555085"/>
<reference evidence="3" key="1">
    <citation type="journal article" date="2020" name="Stud. Mycol.">
        <title>101 Dothideomycetes genomes: a test case for predicting lifestyles and emergence of pathogens.</title>
        <authorList>
            <person name="Haridas S."/>
            <person name="Albert R."/>
            <person name="Binder M."/>
            <person name="Bloem J."/>
            <person name="Labutti K."/>
            <person name="Salamov A."/>
            <person name="Andreopoulos B."/>
            <person name="Baker S."/>
            <person name="Barry K."/>
            <person name="Bills G."/>
            <person name="Bluhm B."/>
            <person name="Cannon C."/>
            <person name="Castanera R."/>
            <person name="Culley D."/>
            <person name="Daum C."/>
            <person name="Ezra D."/>
            <person name="Gonzalez J."/>
            <person name="Henrissat B."/>
            <person name="Kuo A."/>
            <person name="Liang C."/>
            <person name="Lipzen A."/>
            <person name="Lutzoni F."/>
            <person name="Magnuson J."/>
            <person name="Mondo S."/>
            <person name="Nolan M."/>
            <person name="Ohm R."/>
            <person name="Pangilinan J."/>
            <person name="Park H.-J."/>
            <person name="Ramirez L."/>
            <person name="Alfaro M."/>
            <person name="Sun H."/>
            <person name="Tritt A."/>
            <person name="Yoshinaga Y."/>
            <person name="Zwiers L.-H."/>
            <person name="Turgeon B."/>
            <person name="Goodwin S."/>
            <person name="Spatafora J."/>
            <person name="Crous P."/>
            <person name="Grigoriev I."/>
        </authorList>
    </citation>
    <scope>NUCLEOTIDE SEQUENCE</scope>
    <source>
        <strain evidence="3">CBS 379.55</strain>
    </source>
</reference>
<name>A0A6A6JHS1_WESOR</name>
<organism evidence="3 4">
    <name type="scientific">Westerdykella ornata</name>
    <dbReference type="NCBI Taxonomy" id="318751"/>
    <lineage>
        <taxon>Eukaryota</taxon>
        <taxon>Fungi</taxon>
        <taxon>Dikarya</taxon>
        <taxon>Ascomycota</taxon>
        <taxon>Pezizomycotina</taxon>
        <taxon>Dothideomycetes</taxon>
        <taxon>Pleosporomycetidae</taxon>
        <taxon>Pleosporales</taxon>
        <taxon>Sporormiaceae</taxon>
        <taxon>Westerdykella</taxon>
    </lineage>
</organism>
<dbReference type="Pfam" id="PF14040">
    <property type="entry name" value="DNase_NucA_NucB"/>
    <property type="match status" value="1"/>
</dbReference>
<keyword evidence="4" id="KW-1185">Reference proteome</keyword>
<dbReference type="EMBL" id="ML986496">
    <property type="protein sequence ID" value="KAF2275744.1"/>
    <property type="molecule type" value="Genomic_DNA"/>
</dbReference>
<protein>
    <recommendedName>
        <fullName evidence="2">Deoxyribonuclease NucA/NucB domain-containing protein</fullName>
    </recommendedName>
</protein>
<sequence length="205" mass="23700">MIDITGWEDSAEFNCWAMLCHFGGERTWQRRLTESEGRSHYRESGAYFHPFRANELGRRGTAQITPQTDSAEEFPWESMHRGGQEALLFPTTQDEQNAQGGHLQALSAVGDGRWFHITFFPSRLFKRYCGALMVEPPQRPDFSVCREDNKQKLFGKWIELASYVYKRRQNRQGNQAVKFDRISGSTKRSLKANAPEDSEKREATE</sequence>
<gene>
    <name evidence="3" type="ORF">EI97DRAFT_475122</name>
</gene>
<dbReference type="OrthoDB" id="3659543at2759"/>
<dbReference type="InterPro" id="IPR029476">
    <property type="entry name" value="DNase_NucA_NucB"/>
</dbReference>
<dbReference type="AlphaFoldDB" id="A0A6A6JHS1"/>
<dbReference type="RefSeq" id="XP_033653283.1">
    <property type="nucleotide sequence ID" value="XM_033801910.1"/>
</dbReference>
<feature type="region of interest" description="Disordered" evidence="1">
    <location>
        <begin position="175"/>
        <end position="205"/>
    </location>
</feature>
<proteinExistence type="predicted"/>